<dbReference type="EMBL" id="HG994367">
    <property type="protein sequence ID" value="CAF1712014.1"/>
    <property type="molecule type" value="Genomic_DNA"/>
</dbReference>
<feature type="signal peptide" evidence="1">
    <location>
        <begin position="1"/>
        <end position="21"/>
    </location>
</feature>
<name>A0A816IPB2_BRANA</name>
<evidence type="ECO:0000313" key="2">
    <source>
        <dbReference type="EMBL" id="CAF1712014.1"/>
    </source>
</evidence>
<keyword evidence="1" id="KW-0732">Signal</keyword>
<dbReference type="AlphaFoldDB" id="A0A816IPB2"/>
<dbReference type="Proteomes" id="UP001295469">
    <property type="component" value="Chromosome C03"/>
</dbReference>
<evidence type="ECO:0000256" key="1">
    <source>
        <dbReference type="SAM" id="SignalP"/>
    </source>
</evidence>
<reference evidence="2" key="1">
    <citation type="submission" date="2021-01" db="EMBL/GenBank/DDBJ databases">
        <authorList>
            <consortium name="Genoscope - CEA"/>
            <person name="William W."/>
        </authorList>
    </citation>
    <scope>NUCLEOTIDE SEQUENCE</scope>
</reference>
<feature type="chain" id="PRO_5033034884" evidence="1">
    <location>
        <begin position="22"/>
        <end position="95"/>
    </location>
</feature>
<sequence>MAKLCISSMWLLLSGPILVSVSPRAVSFSCYVLLSTINWAICKAIDLLELKKMEEEMLSAQSRKTVKDTAKRQYSRPAQPITFATFAQDVLQGSA</sequence>
<gene>
    <name evidence="2" type="ORF">DARMORV10_C03P88580.1</name>
</gene>
<accession>A0A816IPB2</accession>
<organism evidence="2">
    <name type="scientific">Brassica napus</name>
    <name type="common">Rape</name>
    <dbReference type="NCBI Taxonomy" id="3708"/>
    <lineage>
        <taxon>Eukaryota</taxon>
        <taxon>Viridiplantae</taxon>
        <taxon>Streptophyta</taxon>
        <taxon>Embryophyta</taxon>
        <taxon>Tracheophyta</taxon>
        <taxon>Spermatophyta</taxon>
        <taxon>Magnoliopsida</taxon>
        <taxon>eudicotyledons</taxon>
        <taxon>Gunneridae</taxon>
        <taxon>Pentapetalae</taxon>
        <taxon>rosids</taxon>
        <taxon>malvids</taxon>
        <taxon>Brassicales</taxon>
        <taxon>Brassicaceae</taxon>
        <taxon>Brassiceae</taxon>
        <taxon>Brassica</taxon>
    </lineage>
</organism>
<protein>
    <submittedName>
        <fullName evidence="2">(rape) hypothetical protein</fullName>
    </submittedName>
</protein>
<proteinExistence type="predicted"/>